<dbReference type="EMBL" id="JBHSDS010000003">
    <property type="protein sequence ID" value="MFC4357425.1"/>
    <property type="molecule type" value="Genomic_DNA"/>
</dbReference>
<dbReference type="PANTHER" id="PTHR36440">
    <property type="entry name" value="PUTATIVE (AFU_ORTHOLOGUE AFUA_8G07350)-RELATED"/>
    <property type="match status" value="1"/>
</dbReference>
<protein>
    <submittedName>
        <fullName evidence="2">Cupin domain-containing protein</fullName>
    </submittedName>
</protein>
<dbReference type="Gene3D" id="2.60.120.10">
    <property type="entry name" value="Jelly Rolls"/>
    <property type="match status" value="1"/>
</dbReference>
<dbReference type="InterPro" id="IPR014710">
    <property type="entry name" value="RmlC-like_jellyroll"/>
</dbReference>
<evidence type="ECO:0000313" key="3">
    <source>
        <dbReference type="Proteomes" id="UP001595921"/>
    </source>
</evidence>
<dbReference type="PANTHER" id="PTHR36440:SF1">
    <property type="entry name" value="PUTATIVE (AFU_ORTHOLOGUE AFUA_8G07350)-RELATED"/>
    <property type="match status" value="1"/>
</dbReference>
<proteinExistence type="predicted"/>
<dbReference type="Proteomes" id="UP001595921">
    <property type="component" value="Unassembled WGS sequence"/>
</dbReference>
<dbReference type="InterPro" id="IPR013096">
    <property type="entry name" value="Cupin_2"/>
</dbReference>
<dbReference type="Pfam" id="PF07883">
    <property type="entry name" value="Cupin_2"/>
    <property type="match status" value="1"/>
</dbReference>
<comment type="caution">
    <text evidence="2">The sequence shown here is derived from an EMBL/GenBank/DDBJ whole genome shotgun (WGS) entry which is preliminary data.</text>
</comment>
<keyword evidence="3" id="KW-1185">Reference proteome</keyword>
<dbReference type="RefSeq" id="WP_267622276.1">
    <property type="nucleotide sequence ID" value="NZ_JAODIW010000006.1"/>
</dbReference>
<gene>
    <name evidence="2" type="ORF">ACFO0N_05605</name>
</gene>
<dbReference type="AlphaFoldDB" id="A0ABD5P972"/>
<dbReference type="SUPFAM" id="SSF51182">
    <property type="entry name" value="RmlC-like cupins"/>
    <property type="match status" value="1"/>
</dbReference>
<organism evidence="2 3">
    <name type="scientific">Halobium salinum</name>
    <dbReference type="NCBI Taxonomy" id="1364940"/>
    <lineage>
        <taxon>Archaea</taxon>
        <taxon>Methanobacteriati</taxon>
        <taxon>Methanobacteriota</taxon>
        <taxon>Stenosarchaea group</taxon>
        <taxon>Halobacteria</taxon>
        <taxon>Halobacteriales</taxon>
        <taxon>Haloferacaceae</taxon>
        <taxon>Halobium</taxon>
    </lineage>
</organism>
<dbReference type="InterPro" id="IPR011051">
    <property type="entry name" value="RmlC_Cupin_sf"/>
</dbReference>
<evidence type="ECO:0000259" key="1">
    <source>
        <dbReference type="Pfam" id="PF07883"/>
    </source>
</evidence>
<dbReference type="InterPro" id="IPR053146">
    <property type="entry name" value="QDO-like"/>
</dbReference>
<name>A0ABD5P972_9EURY</name>
<sequence length="167" mass="17438">MATGATLGPTASVATETDCPAYWTAGALMIVKADAETTDGAYALVDHLAAPGWESPYHVHHGEDEVFHVVSGEIECVAGDDADERFRAGPNDTVFLPRDVPHGFRVVGDEPCRMLIQVTPAGFEGFVAGAGQPAERLETPPPAEPDVSALTAAAAEYGLDILGPLPE</sequence>
<accession>A0ABD5P972</accession>
<evidence type="ECO:0000313" key="2">
    <source>
        <dbReference type="EMBL" id="MFC4357425.1"/>
    </source>
</evidence>
<reference evidence="2 3" key="1">
    <citation type="journal article" date="2019" name="Int. J. Syst. Evol. Microbiol.">
        <title>The Global Catalogue of Microorganisms (GCM) 10K type strain sequencing project: providing services to taxonomists for standard genome sequencing and annotation.</title>
        <authorList>
            <consortium name="The Broad Institute Genomics Platform"/>
            <consortium name="The Broad Institute Genome Sequencing Center for Infectious Disease"/>
            <person name="Wu L."/>
            <person name="Ma J."/>
        </authorList>
    </citation>
    <scope>NUCLEOTIDE SEQUENCE [LARGE SCALE GENOMIC DNA]</scope>
    <source>
        <strain evidence="2 3">CGMCC 1.12553</strain>
    </source>
</reference>
<feature type="domain" description="Cupin type-2" evidence="1">
    <location>
        <begin position="50"/>
        <end position="115"/>
    </location>
</feature>